<evidence type="ECO:0000259" key="1">
    <source>
        <dbReference type="Pfam" id="PF01850"/>
    </source>
</evidence>
<comment type="caution">
    <text evidence="2">The sequence shown here is derived from an EMBL/GenBank/DDBJ whole genome shotgun (WGS) entry which is preliminary data.</text>
</comment>
<organism evidence="2 3">
    <name type="scientific">Scytonema hofmannii PCC 7110</name>
    <dbReference type="NCBI Taxonomy" id="128403"/>
    <lineage>
        <taxon>Bacteria</taxon>
        <taxon>Bacillati</taxon>
        <taxon>Cyanobacteriota</taxon>
        <taxon>Cyanophyceae</taxon>
        <taxon>Nostocales</taxon>
        <taxon>Scytonemataceae</taxon>
        <taxon>Scytonema</taxon>
    </lineage>
</organism>
<proteinExistence type="predicted"/>
<dbReference type="PANTHER" id="PTHR39664">
    <property type="match status" value="1"/>
</dbReference>
<dbReference type="CDD" id="cd18683">
    <property type="entry name" value="PIN_VapC-like"/>
    <property type="match status" value="1"/>
</dbReference>
<dbReference type="SUPFAM" id="SSF88723">
    <property type="entry name" value="PIN domain-like"/>
    <property type="match status" value="1"/>
</dbReference>
<dbReference type="Gene3D" id="3.40.50.1010">
    <property type="entry name" value="5'-nuclease"/>
    <property type="match status" value="1"/>
</dbReference>
<name>A0A139X4Y5_9CYAN</name>
<feature type="domain" description="PIN" evidence="1">
    <location>
        <begin position="6"/>
        <end position="122"/>
    </location>
</feature>
<evidence type="ECO:0000313" key="3">
    <source>
        <dbReference type="Proteomes" id="UP000076925"/>
    </source>
</evidence>
<dbReference type="STRING" id="128403.WA1_29895"/>
<gene>
    <name evidence="2" type="ORF">WA1_29895</name>
</gene>
<dbReference type="EMBL" id="ANNX02000032">
    <property type="protein sequence ID" value="KYC39769.1"/>
    <property type="molecule type" value="Genomic_DNA"/>
</dbReference>
<dbReference type="Pfam" id="PF01850">
    <property type="entry name" value="PIN"/>
    <property type="match status" value="1"/>
</dbReference>
<protein>
    <submittedName>
        <fullName evidence="2">Twitching motility protein PilT</fullName>
    </submittedName>
</protein>
<dbReference type="OrthoDB" id="32974at2"/>
<dbReference type="InterPro" id="IPR002716">
    <property type="entry name" value="PIN_dom"/>
</dbReference>
<evidence type="ECO:0000313" key="2">
    <source>
        <dbReference type="EMBL" id="KYC39769.1"/>
    </source>
</evidence>
<dbReference type="Proteomes" id="UP000076925">
    <property type="component" value="Unassembled WGS sequence"/>
</dbReference>
<sequence length="130" mass="14916">MLVIGLDTNVLVRYLTKDDVNQWEQASQIVQENQPCFISNVVLSEVVWVLRGRPYQFGKDEIIATLEMILQSSGFEFENRSIVYQALQRTKQGRSDFSDYLIGAIAQQVSCTETVTFDRKLRGDKGFRCL</sequence>
<dbReference type="PANTHER" id="PTHR39664:SF2">
    <property type="entry name" value="NUCLEIC ACID-BINDING PROTEIN, CONTAINING PIN DOMAIN-RELATED"/>
    <property type="match status" value="1"/>
</dbReference>
<keyword evidence="3" id="KW-1185">Reference proteome</keyword>
<dbReference type="InterPro" id="IPR029060">
    <property type="entry name" value="PIN-like_dom_sf"/>
</dbReference>
<dbReference type="AlphaFoldDB" id="A0A139X4Y5"/>
<accession>A0A139X4Y5</accession>
<reference evidence="2 3" key="1">
    <citation type="journal article" date="2013" name="Genome Biol. Evol.">
        <title>Genomes of Stigonematalean cyanobacteria (subsection V) and the evolution of oxygenic photosynthesis from prokaryotes to plastids.</title>
        <authorList>
            <person name="Dagan T."/>
            <person name="Roettger M."/>
            <person name="Stucken K."/>
            <person name="Landan G."/>
            <person name="Koch R."/>
            <person name="Major P."/>
            <person name="Gould S.B."/>
            <person name="Goremykin V.V."/>
            <person name="Rippka R."/>
            <person name="Tandeau de Marsac N."/>
            <person name="Gugger M."/>
            <person name="Lockhart P.J."/>
            <person name="Allen J.F."/>
            <person name="Brune I."/>
            <person name="Maus I."/>
            <person name="Puhler A."/>
            <person name="Martin W.F."/>
        </authorList>
    </citation>
    <scope>NUCLEOTIDE SEQUENCE [LARGE SCALE GENOMIC DNA]</scope>
    <source>
        <strain evidence="2 3">PCC 7110</strain>
    </source>
</reference>